<keyword evidence="3" id="KW-1185">Reference proteome</keyword>
<protein>
    <submittedName>
        <fullName evidence="2">Uncharacterized protein</fullName>
    </submittedName>
</protein>
<comment type="caution">
    <text evidence="2">The sequence shown here is derived from an EMBL/GenBank/DDBJ whole genome shotgun (WGS) entry which is preliminary data.</text>
</comment>
<keyword evidence="1" id="KW-0732">Signal</keyword>
<dbReference type="EMBL" id="PQFZ01000001">
    <property type="protein sequence ID" value="POR56617.1"/>
    <property type="molecule type" value="Genomic_DNA"/>
</dbReference>
<feature type="signal peptide" evidence="1">
    <location>
        <begin position="1"/>
        <end position="19"/>
    </location>
</feature>
<dbReference type="Proteomes" id="UP000236919">
    <property type="component" value="Unassembled WGS sequence"/>
</dbReference>
<evidence type="ECO:0000313" key="3">
    <source>
        <dbReference type="Proteomes" id="UP000236919"/>
    </source>
</evidence>
<organism evidence="2 3">
    <name type="scientific">Bosea psychrotolerans</name>
    <dbReference type="NCBI Taxonomy" id="1871628"/>
    <lineage>
        <taxon>Bacteria</taxon>
        <taxon>Pseudomonadati</taxon>
        <taxon>Pseudomonadota</taxon>
        <taxon>Alphaproteobacteria</taxon>
        <taxon>Hyphomicrobiales</taxon>
        <taxon>Boseaceae</taxon>
        <taxon>Bosea</taxon>
    </lineage>
</organism>
<evidence type="ECO:0000256" key="1">
    <source>
        <dbReference type="SAM" id="SignalP"/>
    </source>
</evidence>
<evidence type="ECO:0000313" key="2">
    <source>
        <dbReference type="EMBL" id="POR56617.1"/>
    </source>
</evidence>
<dbReference type="AlphaFoldDB" id="A0A2S4MQN8"/>
<proteinExistence type="predicted"/>
<name>A0A2S4MQN8_9HYPH</name>
<feature type="chain" id="PRO_5015641435" evidence="1">
    <location>
        <begin position="20"/>
        <end position="41"/>
    </location>
</feature>
<reference evidence="2 3" key="1">
    <citation type="submission" date="2018-01" db="EMBL/GenBank/DDBJ databases">
        <title>Genomic Encyclopedia of Type Strains, Phase III (KMG-III): the genomes of soil and plant-associated and newly described type strains.</title>
        <authorList>
            <person name="Whitman W."/>
        </authorList>
    </citation>
    <scope>NUCLEOTIDE SEQUENCE [LARGE SCALE GENOMIC DNA]</scope>
    <source>
        <strain evidence="2 3">1131</strain>
    </source>
</reference>
<gene>
    <name evidence="2" type="ORF">CYD53_101138</name>
</gene>
<accession>A0A2S4MQN8</accession>
<sequence length="41" mass="4531">MRKNRFPLFRILLLRPAHVLITGTALVSRAKSPDPAAAIMS</sequence>